<evidence type="ECO:0000313" key="4">
    <source>
        <dbReference type="Proteomes" id="UP000197138"/>
    </source>
</evidence>
<evidence type="ECO:0000313" key="5">
    <source>
        <dbReference type="Proteomes" id="UP000515151"/>
    </source>
</evidence>
<dbReference type="Pfam" id="PF03909">
    <property type="entry name" value="BSD"/>
    <property type="match status" value="1"/>
</dbReference>
<dbReference type="SMART" id="SM00751">
    <property type="entry name" value="BSD"/>
    <property type="match status" value="1"/>
</dbReference>
<gene>
    <name evidence="6" type="primary">LOC116212422</name>
    <name evidence="3" type="ORF">CDL15_Pgr009510</name>
</gene>
<evidence type="ECO:0000256" key="1">
    <source>
        <dbReference type="SAM" id="MobiDB-lite"/>
    </source>
</evidence>
<dbReference type="Proteomes" id="UP000197138">
    <property type="component" value="Unassembled WGS sequence"/>
</dbReference>
<feature type="domain" description="BSD" evidence="2">
    <location>
        <begin position="137"/>
        <end position="182"/>
    </location>
</feature>
<evidence type="ECO:0000313" key="6">
    <source>
        <dbReference type="RefSeq" id="XP_031402892.1"/>
    </source>
</evidence>
<protein>
    <submittedName>
        <fullName evidence="6">Uncharacterized protein LOC116212422 isoform X1</fullName>
    </submittedName>
</protein>
<dbReference type="Proteomes" id="UP000515151">
    <property type="component" value="Chromosome 6"/>
</dbReference>
<dbReference type="PANTHER" id="PTHR31923">
    <property type="entry name" value="BSD DOMAIN-CONTAINING PROTEIN"/>
    <property type="match status" value="1"/>
</dbReference>
<evidence type="ECO:0000313" key="3">
    <source>
        <dbReference type="EMBL" id="OWM75866.1"/>
    </source>
</evidence>
<dbReference type="Gene3D" id="1.10.3970.10">
    <property type="entry name" value="BSD domain"/>
    <property type="match status" value="1"/>
</dbReference>
<dbReference type="PANTHER" id="PTHR31923:SF36">
    <property type="entry name" value="BSD DOMAIN-CONTAINING PROTEIN"/>
    <property type="match status" value="1"/>
</dbReference>
<reference evidence="6" key="4">
    <citation type="submission" date="2025-04" db="UniProtKB">
        <authorList>
            <consortium name="RefSeq"/>
        </authorList>
    </citation>
    <scope>IDENTIFICATION</scope>
    <source>
        <tissue evidence="6">Leaf</tissue>
    </source>
</reference>
<dbReference type="PROSITE" id="PS50858">
    <property type="entry name" value="BSD"/>
    <property type="match status" value="1"/>
</dbReference>
<dbReference type="SUPFAM" id="SSF140383">
    <property type="entry name" value="BSD domain-like"/>
    <property type="match status" value="1"/>
</dbReference>
<feature type="region of interest" description="Disordered" evidence="1">
    <location>
        <begin position="201"/>
        <end position="281"/>
    </location>
</feature>
<dbReference type="OrthoDB" id="47923at2759"/>
<dbReference type="RefSeq" id="XP_031402892.1">
    <property type="nucleotide sequence ID" value="XM_031547032.1"/>
</dbReference>
<dbReference type="GeneID" id="116212422"/>
<evidence type="ECO:0000259" key="2">
    <source>
        <dbReference type="PROSITE" id="PS50858"/>
    </source>
</evidence>
<accession>A0A218WTD2</accession>
<name>A0A218WTD2_PUNGR</name>
<dbReference type="InterPro" id="IPR005607">
    <property type="entry name" value="BSD_dom"/>
</dbReference>
<feature type="compositionally biased region" description="Low complexity" evidence="1">
    <location>
        <begin position="225"/>
        <end position="241"/>
    </location>
</feature>
<dbReference type="AlphaFoldDB" id="A0A218WTD2"/>
<feature type="compositionally biased region" description="Basic and acidic residues" evidence="1">
    <location>
        <begin position="213"/>
        <end position="224"/>
    </location>
</feature>
<dbReference type="EMBL" id="MTKT01003224">
    <property type="protein sequence ID" value="OWM75866.1"/>
    <property type="molecule type" value="Genomic_DNA"/>
</dbReference>
<reference evidence="3" key="2">
    <citation type="submission" date="2017-06" db="EMBL/GenBank/DDBJ databases">
        <title>The pomegranate genome and the genomics of punicalagin biosynthesis.</title>
        <authorList>
            <person name="Xu C."/>
        </authorList>
    </citation>
    <scope>NUCLEOTIDE SEQUENCE [LARGE SCALE GENOMIC DNA]</scope>
    <source>
        <tissue evidence="3">Fresh leaf</tissue>
    </source>
</reference>
<feature type="compositionally biased region" description="Acidic residues" evidence="1">
    <location>
        <begin position="244"/>
        <end position="261"/>
    </location>
</feature>
<keyword evidence="5" id="KW-1185">Reference proteome</keyword>
<sequence>MEDWWKRAKTFAEEAAKKSQTVANSANLSDLISETTKKSKDLALEASKAADQLKLAALKQADQLRSISDSIGPQIAGSFTNAGPELDAEELGVTADLRDFVKGFTATTFQSFPVQDDDPQASDESPLASNVRQDLNEWQAKHATLVLTTVKEISKLRYELCPRVMKERRFWGIYFTLVNTYVSPYENKYMEKAKLKAAEQAKENKSTQAASEENQKSESGKSIESKGSTSSSTQQDLDSFLLGDLEDSDGAQDDVEASFSDDFDKIDNLDDEDEEDQQKLT</sequence>
<dbReference type="InterPro" id="IPR035925">
    <property type="entry name" value="BSD_dom_sf"/>
</dbReference>
<organism evidence="3 4">
    <name type="scientific">Punica granatum</name>
    <name type="common">Pomegranate</name>
    <dbReference type="NCBI Taxonomy" id="22663"/>
    <lineage>
        <taxon>Eukaryota</taxon>
        <taxon>Viridiplantae</taxon>
        <taxon>Streptophyta</taxon>
        <taxon>Embryophyta</taxon>
        <taxon>Tracheophyta</taxon>
        <taxon>Spermatophyta</taxon>
        <taxon>Magnoliopsida</taxon>
        <taxon>eudicotyledons</taxon>
        <taxon>Gunneridae</taxon>
        <taxon>Pentapetalae</taxon>
        <taxon>rosids</taxon>
        <taxon>malvids</taxon>
        <taxon>Myrtales</taxon>
        <taxon>Lythraceae</taxon>
        <taxon>Punica</taxon>
    </lineage>
</organism>
<proteinExistence type="predicted"/>
<reference evidence="4" key="1">
    <citation type="journal article" date="2017" name="Plant J.">
        <title>The pomegranate (Punica granatum L.) genome and the genomics of punicalagin biosynthesis.</title>
        <authorList>
            <person name="Qin G."/>
            <person name="Xu C."/>
            <person name="Ming R."/>
            <person name="Tang H."/>
            <person name="Guyot R."/>
            <person name="Kramer E.M."/>
            <person name="Hu Y."/>
            <person name="Yi X."/>
            <person name="Qi Y."/>
            <person name="Xu X."/>
            <person name="Gao Z."/>
            <person name="Pan H."/>
            <person name="Jian J."/>
            <person name="Tian Y."/>
            <person name="Yue Z."/>
            <person name="Xu Y."/>
        </authorList>
    </citation>
    <scope>NUCLEOTIDE SEQUENCE [LARGE SCALE GENOMIC DNA]</scope>
    <source>
        <strain evidence="4">cv. Dabenzi</strain>
    </source>
</reference>
<feature type="compositionally biased region" description="Acidic residues" evidence="1">
    <location>
        <begin position="269"/>
        <end position="281"/>
    </location>
</feature>
<reference evidence="5" key="3">
    <citation type="journal article" date="2020" name="Plant Biotechnol. J.">
        <title>The pomegranate (Punica granatum L.) draft genome dissects genetic divergence between soft- and hard-seeded cultivars.</title>
        <authorList>
            <person name="Luo X."/>
            <person name="Li H."/>
            <person name="Wu Z."/>
            <person name="Yao W."/>
            <person name="Zhao P."/>
            <person name="Cao D."/>
            <person name="Yu H."/>
            <person name="Li K."/>
            <person name="Poudel K."/>
            <person name="Zhao D."/>
            <person name="Zhang F."/>
            <person name="Xia X."/>
            <person name="Chen L."/>
            <person name="Wang Q."/>
            <person name="Jing D."/>
            <person name="Cao S."/>
        </authorList>
    </citation>
    <scope>NUCLEOTIDE SEQUENCE [LARGE SCALE GENOMIC DNA]</scope>
</reference>